<evidence type="ECO:0000256" key="1">
    <source>
        <dbReference type="ARBA" id="ARBA00022723"/>
    </source>
</evidence>
<protein>
    <submittedName>
        <fullName evidence="6">DNA-(Apurinic or apyrimidinic site) lyase 2-like</fullName>
    </submittedName>
</protein>
<sequence>MRFNMLCGCGQSASLRTSTTNANPGRRFFGCKYYGDKDRVACGFFQWYDPEFPDQSKEIILGLQKDKMELEVELKKKKKKKK</sequence>
<evidence type="ECO:0000313" key="6">
    <source>
        <dbReference type="RefSeq" id="XP_016438964.1"/>
    </source>
</evidence>
<evidence type="ECO:0000256" key="3">
    <source>
        <dbReference type="ARBA" id="ARBA00022833"/>
    </source>
</evidence>
<dbReference type="PROSITE" id="PS51999">
    <property type="entry name" value="ZF_GRF"/>
    <property type="match status" value="1"/>
</dbReference>
<dbReference type="SMR" id="A0A1S3XGK6"/>
<evidence type="ECO:0000259" key="5">
    <source>
        <dbReference type="PROSITE" id="PS51999"/>
    </source>
</evidence>
<gene>
    <name evidence="6" type="primary">LOC107764892</name>
</gene>
<keyword evidence="1" id="KW-0479">Metal-binding</keyword>
<dbReference type="RefSeq" id="XP_016438964.1">
    <property type="nucleotide sequence ID" value="XM_016583478.1"/>
</dbReference>
<accession>A0A1S3XGK6</accession>
<dbReference type="PaxDb" id="4097-A0A1S3XGK6"/>
<dbReference type="Pfam" id="PF06839">
    <property type="entry name" value="Zn_ribbon_GRF"/>
    <property type="match status" value="1"/>
</dbReference>
<name>A0A1S3XGK6_TOBAC</name>
<dbReference type="AlphaFoldDB" id="A0A1S3XGK6"/>
<organism evidence="6">
    <name type="scientific">Nicotiana tabacum</name>
    <name type="common">Common tobacco</name>
    <dbReference type="NCBI Taxonomy" id="4097"/>
    <lineage>
        <taxon>Eukaryota</taxon>
        <taxon>Viridiplantae</taxon>
        <taxon>Streptophyta</taxon>
        <taxon>Embryophyta</taxon>
        <taxon>Tracheophyta</taxon>
        <taxon>Spermatophyta</taxon>
        <taxon>Magnoliopsida</taxon>
        <taxon>eudicotyledons</taxon>
        <taxon>Gunneridae</taxon>
        <taxon>Pentapetalae</taxon>
        <taxon>asterids</taxon>
        <taxon>lamiids</taxon>
        <taxon>Solanales</taxon>
        <taxon>Solanaceae</taxon>
        <taxon>Nicotianoideae</taxon>
        <taxon>Nicotianeae</taxon>
        <taxon>Nicotiana</taxon>
    </lineage>
</organism>
<reference evidence="6" key="1">
    <citation type="submission" date="2025-08" db="UniProtKB">
        <authorList>
            <consortium name="RefSeq"/>
        </authorList>
    </citation>
    <scope>IDENTIFICATION</scope>
</reference>
<dbReference type="KEGG" id="nta:107764892"/>
<evidence type="ECO:0000256" key="2">
    <source>
        <dbReference type="ARBA" id="ARBA00022771"/>
    </source>
</evidence>
<dbReference type="GO" id="GO:0008270">
    <property type="term" value="F:zinc ion binding"/>
    <property type="evidence" value="ECO:0007669"/>
    <property type="project" value="UniProtKB-KW"/>
</dbReference>
<dbReference type="OMA" id="ANSCRFF"/>
<dbReference type="PANTHER" id="PTHR33248">
    <property type="entry name" value="ZINC ION-BINDING PROTEIN"/>
    <property type="match status" value="1"/>
</dbReference>
<feature type="domain" description="GRF-type" evidence="5">
    <location>
        <begin position="7"/>
        <end position="51"/>
    </location>
</feature>
<dbReference type="InterPro" id="IPR010666">
    <property type="entry name" value="Znf_GRF"/>
</dbReference>
<evidence type="ECO:0000256" key="4">
    <source>
        <dbReference type="PROSITE-ProRule" id="PRU01343"/>
    </source>
</evidence>
<proteinExistence type="predicted"/>
<dbReference type="OrthoDB" id="1303182at2759"/>
<keyword evidence="3" id="KW-0862">Zinc</keyword>
<keyword evidence="2 4" id="KW-0863">Zinc-finger</keyword>